<dbReference type="NCBIfam" id="TIGR01354">
    <property type="entry name" value="cyt_deam_tetra"/>
    <property type="match status" value="1"/>
</dbReference>
<comment type="catalytic activity">
    <reaction evidence="9 13">
        <text>cytidine + H2O + H(+) = uridine + NH4(+)</text>
        <dbReference type="Rhea" id="RHEA:16069"/>
        <dbReference type="ChEBI" id="CHEBI:15377"/>
        <dbReference type="ChEBI" id="CHEBI:15378"/>
        <dbReference type="ChEBI" id="CHEBI:16704"/>
        <dbReference type="ChEBI" id="CHEBI:17562"/>
        <dbReference type="ChEBI" id="CHEBI:28938"/>
        <dbReference type="EC" id="3.5.4.5"/>
    </reaction>
</comment>
<evidence type="ECO:0000256" key="3">
    <source>
        <dbReference type="ARBA" id="ARBA00006576"/>
    </source>
</evidence>
<dbReference type="PROSITE" id="PS00903">
    <property type="entry name" value="CYT_DCMP_DEAMINASES_1"/>
    <property type="match status" value="1"/>
</dbReference>
<feature type="binding site" evidence="11">
    <location>
        <begin position="93"/>
        <end position="99"/>
    </location>
    <ligand>
        <name>substrate</name>
    </ligand>
</feature>
<dbReference type="OrthoDB" id="414540at2759"/>
<keyword evidence="7 12" id="KW-0862">Zinc</keyword>
<protein>
    <recommendedName>
        <fullName evidence="4 13">Cytidine deaminase</fullName>
        <ecNumber evidence="4 13">3.5.4.5</ecNumber>
    </recommendedName>
    <alternativeName>
        <fullName evidence="8 13">Cytidine aminohydrolase</fullName>
    </alternativeName>
</protein>
<dbReference type="GO" id="GO:0072527">
    <property type="term" value="P:pyrimidine-containing compound metabolic process"/>
    <property type="evidence" value="ECO:0007669"/>
    <property type="project" value="UniProtKB-ARBA"/>
</dbReference>
<dbReference type="CDD" id="cd01283">
    <property type="entry name" value="cytidine_deaminase"/>
    <property type="match status" value="1"/>
</dbReference>
<evidence type="ECO:0000313" key="14">
    <source>
        <dbReference type="EMBL" id="CAD7222122.1"/>
    </source>
</evidence>
<evidence type="ECO:0000256" key="12">
    <source>
        <dbReference type="PIRSR" id="PIRSR606262-3"/>
    </source>
</evidence>
<keyword evidence="5 12" id="KW-0479">Metal-binding</keyword>
<dbReference type="PROSITE" id="PS51747">
    <property type="entry name" value="CYT_DCMP_DEAMINASES_2"/>
    <property type="match status" value="1"/>
</dbReference>
<comment type="similarity">
    <text evidence="3 13">Belongs to the cytidine and deoxycytidylate deaminase family.</text>
</comment>
<feature type="active site" description="Proton donor" evidence="10">
    <location>
        <position position="106"/>
    </location>
</feature>
<dbReference type="NCBIfam" id="NF004064">
    <property type="entry name" value="PRK05578.1"/>
    <property type="match status" value="1"/>
</dbReference>
<dbReference type="InterPro" id="IPR016192">
    <property type="entry name" value="APOBEC/CMP_deaminase_Zn-bd"/>
</dbReference>
<dbReference type="GO" id="GO:0042802">
    <property type="term" value="F:identical protein binding"/>
    <property type="evidence" value="ECO:0007669"/>
    <property type="project" value="UniProtKB-ARBA"/>
</dbReference>
<proteinExistence type="inferred from homology"/>
<evidence type="ECO:0000256" key="11">
    <source>
        <dbReference type="PIRSR" id="PIRSR606262-2"/>
    </source>
</evidence>
<evidence type="ECO:0000256" key="6">
    <source>
        <dbReference type="ARBA" id="ARBA00022801"/>
    </source>
</evidence>
<dbReference type="SUPFAM" id="SSF53927">
    <property type="entry name" value="Cytidine deaminase-like"/>
    <property type="match status" value="1"/>
</dbReference>
<evidence type="ECO:0000256" key="10">
    <source>
        <dbReference type="PIRSR" id="PIRSR606262-1"/>
    </source>
</evidence>
<feature type="binding site" evidence="12">
    <location>
        <position position="141"/>
    </location>
    <ligand>
        <name>Zn(2+)</name>
        <dbReference type="ChEBI" id="CHEBI:29105"/>
        <note>catalytic</note>
    </ligand>
</feature>
<dbReference type="AlphaFoldDB" id="A0A7R8W2U7"/>
<keyword evidence="6 13" id="KW-0378">Hydrolase</keyword>
<evidence type="ECO:0000256" key="2">
    <source>
        <dbReference type="ARBA" id="ARBA00003949"/>
    </source>
</evidence>
<evidence type="ECO:0000256" key="5">
    <source>
        <dbReference type="ARBA" id="ARBA00022723"/>
    </source>
</evidence>
<comment type="catalytic activity">
    <reaction evidence="13">
        <text>2'-deoxycytidine + H2O + H(+) = 2'-deoxyuridine + NH4(+)</text>
        <dbReference type="Rhea" id="RHEA:13433"/>
        <dbReference type="ChEBI" id="CHEBI:15377"/>
        <dbReference type="ChEBI" id="CHEBI:15378"/>
        <dbReference type="ChEBI" id="CHEBI:15698"/>
        <dbReference type="ChEBI" id="CHEBI:16450"/>
        <dbReference type="ChEBI" id="CHEBI:28938"/>
        <dbReference type="EC" id="3.5.4.5"/>
    </reaction>
</comment>
<feature type="binding site" evidence="12">
    <location>
        <position position="138"/>
    </location>
    <ligand>
        <name>Zn(2+)</name>
        <dbReference type="ChEBI" id="CHEBI:29105"/>
        <note>catalytic</note>
    </ligand>
</feature>
<evidence type="ECO:0000256" key="7">
    <source>
        <dbReference type="ARBA" id="ARBA00022833"/>
    </source>
</evidence>
<evidence type="ECO:0000256" key="4">
    <source>
        <dbReference type="ARBA" id="ARBA00012783"/>
    </source>
</evidence>
<dbReference type="GO" id="GO:0004126">
    <property type="term" value="F:cytidine deaminase activity"/>
    <property type="evidence" value="ECO:0007669"/>
    <property type="project" value="UniProtKB-UniRule"/>
</dbReference>
<reference evidence="14" key="1">
    <citation type="submission" date="2020-11" db="EMBL/GenBank/DDBJ databases">
        <authorList>
            <person name="Tran Van P."/>
        </authorList>
    </citation>
    <scope>NUCLEOTIDE SEQUENCE</scope>
</reference>
<feature type="binding site" evidence="12">
    <location>
        <position position="104"/>
    </location>
    <ligand>
        <name>Zn(2+)</name>
        <dbReference type="ChEBI" id="CHEBI:29105"/>
        <note>catalytic</note>
    </ligand>
</feature>
<organism evidence="14">
    <name type="scientific">Cyprideis torosa</name>
    <dbReference type="NCBI Taxonomy" id="163714"/>
    <lineage>
        <taxon>Eukaryota</taxon>
        <taxon>Metazoa</taxon>
        <taxon>Ecdysozoa</taxon>
        <taxon>Arthropoda</taxon>
        <taxon>Crustacea</taxon>
        <taxon>Oligostraca</taxon>
        <taxon>Ostracoda</taxon>
        <taxon>Podocopa</taxon>
        <taxon>Podocopida</taxon>
        <taxon>Cytherocopina</taxon>
        <taxon>Cytheroidea</taxon>
        <taxon>Cytherideidae</taxon>
        <taxon>Cyprideis</taxon>
    </lineage>
</organism>
<dbReference type="EMBL" id="OB660028">
    <property type="protein sequence ID" value="CAD7222122.1"/>
    <property type="molecule type" value="Genomic_DNA"/>
</dbReference>
<evidence type="ECO:0000256" key="13">
    <source>
        <dbReference type="RuleBase" id="RU364006"/>
    </source>
</evidence>
<dbReference type="InterPro" id="IPR002125">
    <property type="entry name" value="CMP_dCMP_dom"/>
</dbReference>
<evidence type="ECO:0000256" key="8">
    <source>
        <dbReference type="ARBA" id="ARBA00032005"/>
    </source>
</evidence>
<comment type="function">
    <text evidence="2 13">This enzyme scavenges exogenous and endogenous cytidine and 2'-deoxycytidine for UMP synthesis.</text>
</comment>
<dbReference type="InterPro" id="IPR016193">
    <property type="entry name" value="Cytidine_deaminase-like"/>
</dbReference>
<dbReference type="PANTHER" id="PTHR11644:SF2">
    <property type="entry name" value="CYTIDINE DEAMINASE"/>
    <property type="match status" value="1"/>
</dbReference>
<dbReference type="FunFam" id="3.40.140.10:FF:000008">
    <property type="entry name" value="Cytidine deaminase"/>
    <property type="match status" value="1"/>
</dbReference>
<dbReference type="GO" id="GO:0055086">
    <property type="term" value="P:nucleobase-containing small molecule metabolic process"/>
    <property type="evidence" value="ECO:0007669"/>
    <property type="project" value="UniProtKB-ARBA"/>
</dbReference>
<name>A0A7R8W2U7_9CRUS</name>
<dbReference type="Gene3D" id="3.40.140.10">
    <property type="entry name" value="Cytidine Deaminase, domain 2"/>
    <property type="match status" value="1"/>
</dbReference>
<dbReference type="PANTHER" id="PTHR11644">
    <property type="entry name" value="CYTIDINE DEAMINASE"/>
    <property type="match status" value="1"/>
</dbReference>
<accession>A0A7R8W2U7</accession>
<gene>
    <name evidence="14" type="ORF">CTOB1V02_LOCUS139</name>
</gene>
<dbReference type="EC" id="3.5.4.5" evidence="4 13"/>
<sequence>MNSGILEVLSCSVALHCPLSAFSVCAVVASRFRILQTPRLNRILSVSGLVGAVLEELVDQAILVREKSYAPYSKFQVGAALLCDDGTIITGCNVENAVYPLGNCAERTAIHKAVSEGHRKFKAIAIAAHMDKEFVGPCGACRQTLREFGSNIEVYMVKAESREMAKTDVQELLPFMFPPRETTFRGIKF</sequence>
<dbReference type="InterPro" id="IPR050202">
    <property type="entry name" value="Cyt/Deoxycyt_deaminase"/>
</dbReference>
<comment type="cofactor">
    <cofactor evidence="1 12 13">
        <name>Zn(2+)</name>
        <dbReference type="ChEBI" id="CHEBI:29105"/>
    </cofactor>
</comment>
<dbReference type="GO" id="GO:0008270">
    <property type="term" value="F:zinc ion binding"/>
    <property type="evidence" value="ECO:0007669"/>
    <property type="project" value="UniProtKB-UniRule"/>
</dbReference>
<evidence type="ECO:0000256" key="9">
    <source>
        <dbReference type="ARBA" id="ARBA00049558"/>
    </source>
</evidence>
<evidence type="ECO:0000256" key="1">
    <source>
        <dbReference type="ARBA" id="ARBA00001947"/>
    </source>
</evidence>
<dbReference type="Pfam" id="PF00383">
    <property type="entry name" value="dCMP_cyt_deam_1"/>
    <property type="match status" value="1"/>
</dbReference>
<dbReference type="GO" id="GO:0005829">
    <property type="term" value="C:cytosol"/>
    <property type="evidence" value="ECO:0007669"/>
    <property type="project" value="TreeGrafter"/>
</dbReference>
<dbReference type="InterPro" id="IPR006262">
    <property type="entry name" value="Cyt_deam_tetra"/>
</dbReference>